<feature type="transmembrane region" description="Helical" evidence="1">
    <location>
        <begin position="128"/>
        <end position="152"/>
    </location>
</feature>
<reference evidence="2" key="1">
    <citation type="submission" date="2019-09" db="EMBL/GenBank/DDBJ databases">
        <title>Characterisation of the sponge microbiome using genome-centric metagenomics.</title>
        <authorList>
            <person name="Engelberts J.P."/>
            <person name="Robbins S.J."/>
            <person name="De Goeij J.M."/>
            <person name="Aranda M."/>
            <person name="Bell S.C."/>
            <person name="Webster N.S."/>
        </authorList>
    </citation>
    <scope>NUCLEOTIDE SEQUENCE</scope>
    <source>
        <strain evidence="2">SB0662_bin_9</strain>
    </source>
</reference>
<keyword evidence="1" id="KW-0472">Membrane</keyword>
<evidence type="ECO:0008006" key="3">
    <source>
        <dbReference type="Google" id="ProtNLM"/>
    </source>
</evidence>
<gene>
    <name evidence="2" type="ORF">F4Y08_15480</name>
</gene>
<evidence type="ECO:0000313" key="2">
    <source>
        <dbReference type="EMBL" id="MYD91708.1"/>
    </source>
</evidence>
<feature type="transmembrane region" description="Helical" evidence="1">
    <location>
        <begin position="27"/>
        <end position="48"/>
    </location>
</feature>
<proteinExistence type="predicted"/>
<comment type="caution">
    <text evidence="2">The sequence shown here is derived from an EMBL/GenBank/DDBJ whole genome shotgun (WGS) entry which is preliminary data.</text>
</comment>
<evidence type="ECO:0000256" key="1">
    <source>
        <dbReference type="SAM" id="Phobius"/>
    </source>
</evidence>
<keyword evidence="1" id="KW-1133">Transmembrane helix</keyword>
<accession>A0A6B1DWS7</accession>
<sequence length="240" mass="26557">MSIRLEDVRIDERTYVRFTAELIWSEALRLAAQALLLITFTLPAWWVMMNSGHVPVAALLAWLLPVPLWMAFSYPVGRAATGRSTPWLDVLRTFFTRYPQALFTSLPLFLALNLWVAAANLQGSNPPWFVTAGVVANLGVTLVLAVVTLHALTMQVLFDLPVRRSLQYGLALTLRWPTVSFGLLALTWLLTLGARLAGGATWLLIPALLQPFAVTATLLLCLRGQRLETRADGMSESDSQ</sequence>
<feature type="transmembrane region" description="Helical" evidence="1">
    <location>
        <begin position="98"/>
        <end position="116"/>
    </location>
</feature>
<dbReference type="EMBL" id="VXPY01000109">
    <property type="protein sequence ID" value="MYD91708.1"/>
    <property type="molecule type" value="Genomic_DNA"/>
</dbReference>
<keyword evidence="1" id="KW-0812">Transmembrane</keyword>
<name>A0A6B1DWS7_9CHLR</name>
<feature type="transmembrane region" description="Helical" evidence="1">
    <location>
        <begin position="173"/>
        <end position="194"/>
    </location>
</feature>
<feature type="transmembrane region" description="Helical" evidence="1">
    <location>
        <begin position="54"/>
        <end position="77"/>
    </location>
</feature>
<organism evidence="2">
    <name type="scientific">Caldilineaceae bacterium SB0662_bin_9</name>
    <dbReference type="NCBI Taxonomy" id="2605258"/>
    <lineage>
        <taxon>Bacteria</taxon>
        <taxon>Bacillati</taxon>
        <taxon>Chloroflexota</taxon>
        <taxon>Caldilineae</taxon>
        <taxon>Caldilineales</taxon>
        <taxon>Caldilineaceae</taxon>
    </lineage>
</organism>
<feature type="transmembrane region" description="Helical" evidence="1">
    <location>
        <begin position="200"/>
        <end position="222"/>
    </location>
</feature>
<dbReference type="AlphaFoldDB" id="A0A6B1DWS7"/>
<protein>
    <recommendedName>
        <fullName evidence="3">DUF624 domain-containing protein</fullName>
    </recommendedName>
</protein>